<name>A0A8S1RMN1_9CILI</name>
<organism evidence="1 2">
    <name type="scientific">Paramecium sonneborni</name>
    <dbReference type="NCBI Taxonomy" id="65129"/>
    <lineage>
        <taxon>Eukaryota</taxon>
        <taxon>Sar</taxon>
        <taxon>Alveolata</taxon>
        <taxon>Ciliophora</taxon>
        <taxon>Intramacronucleata</taxon>
        <taxon>Oligohymenophorea</taxon>
        <taxon>Peniculida</taxon>
        <taxon>Parameciidae</taxon>
        <taxon>Paramecium</taxon>
    </lineage>
</organism>
<keyword evidence="2" id="KW-1185">Reference proteome</keyword>
<dbReference type="EMBL" id="CAJJDN010000193">
    <property type="protein sequence ID" value="CAD8128667.1"/>
    <property type="molecule type" value="Genomic_DNA"/>
</dbReference>
<gene>
    <name evidence="1" type="ORF">PSON_ATCC_30995.1.T1930021</name>
</gene>
<evidence type="ECO:0000313" key="1">
    <source>
        <dbReference type="EMBL" id="CAD8128667.1"/>
    </source>
</evidence>
<reference evidence="1" key="1">
    <citation type="submission" date="2021-01" db="EMBL/GenBank/DDBJ databases">
        <authorList>
            <consortium name="Genoscope - CEA"/>
            <person name="William W."/>
        </authorList>
    </citation>
    <scope>NUCLEOTIDE SEQUENCE</scope>
</reference>
<protein>
    <submittedName>
        <fullName evidence="1">Uncharacterized protein</fullName>
    </submittedName>
</protein>
<proteinExistence type="predicted"/>
<accession>A0A8S1RMN1</accession>
<dbReference type="Proteomes" id="UP000692954">
    <property type="component" value="Unassembled WGS sequence"/>
</dbReference>
<evidence type="ECO:0000313" key="2">
    <source>
        <dbReference type="Proteomes" id="UP000692954"/>
    </source>
</evidence>
<comment type="caution">
    <text evidence="1">The sequence shown here is derived from an EMBL/GenBank/DDBJ whole genome shotgun (WGS) entry which is preliminary data.</text>
</comment>
<sequence>MLFEKFKIYNNPAKLLEKFCQVSKIYETLEKEEVNKVQKVQKTEPSQERYLGR</sequence>
<dbReference type="AlphaFoldDB" id="A0A8S1RMN1"/>